<proteinExistence type="inferred from homology"/>
<dbReference type="Gene3D" id="1.10.10.1740">
    <property type="entry name" value="Transmembrane protein 14-like"/>
    <property type="match status" value="1"/>
</dbReference>
<gene>
    <name evidence="7" type="ORF">Tci_062675</name>
</gene>
<comment type="subcellular location">
    <subcellularLocation>
        <location evidence="1">Membrane</location>
    </subcellularLocation>
</comment>
<dbReference type="InterPro" id="IPR044890">
    <property type="entry name" value="TMEM14_sf"/>
</dbReference>
<accession>A0A6L2NYJ5</accession>
<reference evidence="7" key="1">
    <citation type="journal article" date="2019" name="Sci. Rep.">
        <title>Draft genome of Tanacetum cinerariifolium, the natural source of mosquito coil.</title>
        <authorList>
            <person name="Yamashiro T."/>
            <person name="Shiraishi A."/>
            <person name="Satake H."/>
            <person name="Nakayama K."/>
        </authorList>
    </citation>
    <scope>NUCLEOTIDE SEQUENCE</scope>
</reference>
<evidence type="ECO:0000256" key="4">
    <source>
        <dbReference type="ARBA" id="ARBA00022989"/>
    </source>
</evidence>
<dbReference type="AlphaFoldDB" id="A0A6L2NYJ5"/>
<dbReference type="GO" id="GO:0016020">
    <property type="term" value="C:membrane"/>
    <property type="evidence" value="ECO:0007669"/>
    <property type="project" value="UniProtKB-SubCell"/>
</dbReference>
<comment type="caution">
    <text evidence="7">The sequence shown here is derived from an EMBL/GenBank/DDBJ whole genome shotgun (WGS) entry which is preliminary data.</text>
</comment>
<dbReference type="Pfam" id="PF03647">
    <property type="entry name" value="Tmemb_14"/>
    <property type="match status" value="1"/>
</dbReference>
<keyword evidence="4 6" id="KW-1133">Transmembrane helix</keyword>
<organism evidence="7">
    <name type="scientific">Tanacetum cinerariifolium</name>
    <name type="common">Dalmatian daisy</name>
    <name type="synonym">Chrysanthemum cinerariifolium</name>
    <dbReference type="NCBI Taxonomy" id="118510"/>
    <lineage>
        <taxon>Eukaryota</taxon>
        <taxon>Viridiplantae</taxon>
        <taxon>Streptophyta</taxon>
        <taxon>Embryophyta</taxon>
        <taxon>Tracheophyta</taxon>
        <taxon>Spermatophyta</taxon>
        <taxon>Magnoliopsida</taxon>
        <taxon>eudicotyledons</taxon>
        <taxon>Gunneridae</taxon>
        <taxon>Pentapetalae</taxon>
        <taxon>asterids</taxon>
        <taxon>campanulids</taxon>
        <taxon>Asterales</taxon>
        <taxon>Asteraceae</taxon>
        <taxon>Asteroideae</taxon>
        <taxon>Anthemideae</taxon>
        <taxon>Anthemidinae</taxon>
        <taxon>Tanacetum</taxon>
    </lineage>
</organism>
<keyword evidence="3 6" id="KW-0812">Transmembrane</keyword>
<evidence type="ECO:0000313" key="7">
    <source>
        <dbReference type="EMBL" id="GEU90697.1"/>
    </source>
</evidence>
<dbReference type="EMBL" id="BKCJ010010240">
    <property type="protein sequence ID" value="GEU90697.1"/>
    <property type="molecule type" value="Genomic_DNA"/>
</dbReference>
<evidence type="ECO:0000256" key="1">
    <source>
        <dbReference type="ARBA" id="ARBA00004370"/>
    </source>
</evidence>
<keyword evidence="5 6" id="KW-0472">Membrane</keyword>
<evidence type="ECO:0000256" key="3">
    <source>
        <dbReference type="ARBA" id="ARBA00022692"/>
    </source>
</evidence>
<dbReference type="InterPro" id="IPR005349">
    <property type="entry name" value="TMEM14"/>
</dbReference>
<comment type="similarity">
    <text evidence="2">Belongs to the TMEM14 family.</text>
</comment>
<feature type="transmembrane region" description="Helical" evidence="6">
    <location>
        <begin position="20"/>
        <end position="38"/>
    </location>
</feature>
<evidence type="ECO:0000256" key="6">
    <source>
        <dbReference type="SAM" id="Phobius"/>
    </source>
</evidence>
<evidence type="ECO:0000256" key="5">
    <source>
        <dbReference type="ARBA" id="ARBA00023136"/>
    </source>
</evidence>
<feature type="transmembrane region" description="Helical" evidence="6">
    <location>
        <begin position="45"/>
        <end position="64"/>
    </location>
</feature>
<evidence type="ECO:0000256" key="2">
    <source>
        <dbReference type="ARBA" id="ARBA00007590"/>
    </source>
</evidence>
<name>A0A6L2NYJ5_TANCI</name>
<protein>
    <submittedName>
        <fullName evidence="7">Protein fatty acid export 4, chloroplastic</fullName>
    </submittedName>
</protein>
<sequence length="114" mass="12454">MSAAYYLMQSPETKELGDALAFGASLLFALVFGIRFAATGKVMPAGFLLAVSMSLTALTFSAYLQDKSMMYEDNLVNLCCCRRLQLLRKDDLMAAVSDTVIGTLFLKEFDEAGN</sequence>